<evidence type="ECO:0000256" key="1">
    <source>
        <dbReference type="SAM" id="SignalP"/>
    </source>
</evidence>
<dbReference type="Proteomes" id="UP001168552">
    <property type="component" value="Unassembled WGS sequence"/>
</dbReference>
<dbReference type="PROSITE" id="PS51257">
    <property type="entry name" value="PROKAR_LIPOPROTEIN"/>
    <property type="match status" value="1"/>
</dbReference>
<protein>
    <recommendedName>
        <fullName evidence="4">Lipoprotein</fullName>
    </recommendedName>
</protein>
<evidence type="ECO:0000313" key="3">
    <source>
        <dbReference type="Proteomes" id="UP001168552"/>
    </source>
</evidence>
<comment type="caution">
    <text evidence="2">The sequence shown here is derived from an EMBL/GenBank/DDBJ whole genome shotgun (WGS) entry which is preliminary data.</text>
</comment>
<name>A0ABT8F234_9BACT</name>
<accession>A0ABT8F234</accession>
<dbReference type="RefSeq" id="WP_320002899.1">
    <property type="nucleotide sequence ID" value="NZ_JAUHJS010000001.1"/>
</dbReference>
<evidence type="ECO:0008006" key="4">
    <source>
        <dbReference type="Google" id="ProtNLM"/>
    </source>
</evidence>
<organism evidence="2 3">
    <name type="scientific">Shiella aurantiaca</name>
    <dbReference type="NCBI Taxonomy" id="3058365"/>
    <lineage>
        <taxon>Bacteria</taxon>
        <taxon>Pseudomonadati</taxon>
        <taxon>Bacteroidota</taxon>
        <taxon>Cytophagia</taxon>
        <taxon>Cytophagales</taxon>
        <taxon>Shiellaceae</taxon>
        <taxon>Shiella</taxon>
    </lineage>
</organism>
<sequence>MDYKKSILLISIVSLVSLFACNPEPELSPVPSIRYLNTEFIRGTDFVNSDGIPVTAADTVAFTFSFEDGDGDLGMLATETNPPYHAFNLFSRINGTPLAYISGDIDSQQFIQINDSDTLPPFNCDTYYRYAFGEVEAGTDGVDTLYIRKNPRSENFYINFFIKNAQGSFEPFYFSSAAGSCPTLLNQRFGPLFEDDTPKALVGDIRFKYVTEFFPEFLYDREEVMKVQIYILDRAGNKSNIAESPEFTFKQIEK</sequence>
<keyword evidence="1" id="KW-0732">Signal</keyword>
<dbReference type="EMBL" id="JAUHJS010000001">
    <property type="protein sequence ID" value="MDN4164373.1"/>
    <property type="molecule type" value="Genomic_DNA"/>
</dbReference>
<feature type="signal peptide" evidence="1">
    <location>
        <begin position="1"/>
        <end position="20"/>
    </location>
</feature>
<keyword evidence="3" id="KW-1185">Reference proteome</keyword>
<gene>
    <name evidence="2" type="ORF">QWY31_02610</name>
</gene>
<proteinExistence type="predicted"/>
<feature type="chain" id="PRO_5047531968" description="Lipoprotein" evidence="1">
    <location>
        <begin position="21"/>
        <end position="254"/>
    </location>
</feature>
<reference evidence="2" key="1">
    <citation type="submission" date="2023-06" db="EMBL/GenBank/DDBJ databases">
        <title>Cytophagales bacterium Strain LB-30, isolated from soil.</title>
        <authorList>
            <person name="Liu B."/>
        </authorList>
    </citation>
    <scope>NUCLEOTIDE SEQUENCE</scope>
    <source>
        <strain evidence="2">LB-30</strain>
    </source>
</reference>
<evidence type="ECO:0000313" key="2">
    <source>
        <dbReference type="EMBL" id="MDN4164373.1"/>
    </source>
</evidence>